<name>A0A0R3WG57_TAEAS</name>
<evidence type="ECO:0000313" key="2">
    <source>
        <dbReference type="EMBL" id="VDK46104.1"/>
    </source>
</evidence>
<keyword evidence="3" id="KW-1185">Reference proteome</keyword>
<proteinExistence type="predicted"/>
<evidence type="ECO:0000313" key="4">
    <source>
        <dbReference type="WBParaSite" id="TASK_0000985001-mRNA-1"/>
    </source>
</evidence>
<keyword evidence="1" id="KW-0175">Coiled coil</keyword>
<protein>
    <submittedName>
        <fullName evidence="4">Centrosomal protein of 63 kDa</fullName>
    </submittedName>
</protein>
<dbReference type="Proteomes" id="UP000282613">
    <property type="component" value="Unassembled WGS sequence"/>
</dbReference>
<evidence type="ECO:0000256" key="1">
    <source>
        <dbReference type="SAM" id="Coils"/>
    </source>
</evidence>
<dbReference type="EMBL" id="UYRS01019596">
    <property type="protein sequence ID" value="VDK46104.1"/>
    <property type="molecule type" value="Genomic_DNA"/>
</dbReference>
<sequence length="482" mass="54268">MWSQHAQYLKERNEAVKLDYEHQIESLKNSSNMMSESLTKLQAKYSKWRSRCHVSDMRRRNVGTYCNYPFEGNGACEATPVVSVAPLKHSDEIKSHIFAKTLEIDEQRAQIGSLELDFRSEMRKVEQQLQELITLKHVQDEEIISLRQKESWRPVTRNFRLQWSPPKPHISTSDVSTQVHFKRDVHCASTMTNFKSPGSSKSDTIIAKLENEIVQKNDRIREMEEAYAAALKLIEELKTGIEENKAALAQKCGELEQEKLRLRPRERQDFRSKACQSEPVGYCNRGVYCKPVQNQAAECQVPEVFVDSSMNNIPGFLAEALMVLDEDRNLVSPTMQRGSVLANDNATELIRESQTMPPEISSLVNGFPLATQTEVNVSVDIVDASHESGTNVQALLDDWNCTENQWISQLRSSSAHSSPTQKAAVRTKPVDLAVSDMEGVPAVTVVTVPVTTVAATAPTSEGVFDAPLWLPNKERDFEPTYG</sequence>
<reference evidence="4" key="1">
    <citation type="submission" date="2017-02" db="UniProtKB">
        <authorList>
            <consortium name="WormBaseParasite"/>
        </authorList>
    </citation>
    <scope>IDENTIFICATION</scope>
</reference>
<accession>A0A0R3WG57</accession>
<gene>
    <name evidence="2" type="ORF">TASK_LOCUS9851</name>
</gene>
<reference evidence="2 3" key="2">
    <citation type="submission" date="2018-11" db="EMBL/GenBank/DDBJ databases">
        <authorList>
            <consortium name="Pathogen Informatics"/>
        </authorList>
    </citation>
    <scope>NUCLEOTIDE SEQUENCE [LARGE SCALE GENOMIC DNA]</scope>
</reference>
<feature type="coiled-coil region" evidence="1">
    <location>
        <begin position="206"/>
        <end position="258"/>
    </location>
</feature>
<dbReference type="STRING" id="60517.A0A0R3WG57"/>
<organism evidence="4">
    <name type="scientific">Taenia asiatica</name>
    <name type="common">Asian tapeworm</name>
    <dbReference type="NCBI Taxonomy" id="60517"/>
    <lineage>
        <taxon>Eukaryota</taxon>
        <taxon>Metazoa</taxon>
        <taxon>Spiralia</taxon>
        <taxon>Lophotrochozoa</taxon>
        <taxon>Platyhelminthes</taxon>
        <taxon>Cestoda</taxon>
        <taxon>Eucestoda</taxon>
        <taxon>Cyclophyllidea</taxon>
        <taxon>Taeniidae</taxon>
        <taxon>Taenia</taxon>
    </lineage>
</organism>
<dbReference type="AlphaFoldDB" id="A0A0R3WG57"/>
<evidence type="ECO:0000313" key="3">
    <source>
        <dbReference type="Proteomes" id="UP000282613"/>
    </source>
</evidence>
<dbReference type="WBParaSite" id="TASK_0000985001-mRNA-1">
    <property type="protein sequence ID" value="TASK_0000985001-mRNA-1"/>
    <property type="gene ID" value="TASK_0000985001"/>
</dbReference>
<dbReference type="OrthoDB" id="10007333at2759"/>